<dbReference type="InterPro" id="IPR010430">
    <property type="entry name" value="DUF1028"/>
</dbReference>
<evidence type="ECO:0008006" key="2">
    <source>
        <dbReference type="Google" id="ProtNLM"/>
    </source>
</evidence>
<dbReference type="PANTHER" id="PTHR39328">
    <property type="entry name" value="BLL2871 PROTEIN"/>
    <property type="match status" value="1"/>
</dbReference>
<gene>
    <name evidence="1" type="ORF">METZ01_LOCUS203704</name>
</gene>
<name>A0A382EJH8_9ZZZZ</name>
<sequence length="149" mass="15793">MTFTILGRDPETGNIGIGIATYSLAVGATCPFMLPDSSVLTSQAAANPKIGEEIITLVKNGSTPVEAMEQTVKRDPYPEYRQIALLTSTGAVSIHSGSQTRPVSGFSKGQDCIAIGNFLKSEQILVAMTEEFNGLRDEASLSDRLIAAL</sequence>
<dbReference type="SUPFAM" id="SSF56235">
    <property type="entry name" value="N-terminal nucleophile aminohydrolases (Ntn hydrolases)"/>
    <property type="match status" value="1"/>
</dbReference>
<protein>
    <recommendedName>
        <fullName evidence="2">DUF1028 domain-containing protein</fullName>
    </recommendedName>
</protein>
<accession>A0A382EJH8</accession>
<evidence type="ECO:0000313" key="1">
    <source>
        <dbReference type="EMBL" id="SVB50850.1"/>
    </source>
</evidence>
<organism evidence="1">
    <name type="scientific">marine metagenome</name>
    <dbReference type="NCBI Taxonomy" id="408172"/>
    <lineage>
        <taxon>unclassified sequences</taxon>
        <taxon>metagenomes</taxon>
        <taxon>ecological metagenomes</taxon>
    </lineage>
</organism>
<dbReference type="Gene3D" id="3.60.20.10">
    <property type="entry name" value="Glutamine Phosphoribosylpyrophosphate, subunit 1, domain 1"/>
    <property type="match status" value="1"/>
</dbReference>
<reference evidence="1" key="1">
    <citation type="submission" date="2018-05" db="EMBL/GenBank/DDBJ databases">
        <authorList>
            <person name="Lanie J.A."/>
            <person name="Ng W.-L."/>
            <person name="Kazmierczak K.M."/>
            <person name="Andrzejewski T.M."/>
            <person name="Davidsen T.M."/>
            <person name="Wayne K.J."/>
            <person name="Tettelin H."/>
            <person name="Glass J.I."/>
            <person name="Rusch D."/>
            <person name="Podicherti R."/>
            <person name="Tsui H.-C.T."/>
            <person name="Winkler M.E."/>
        </authorList>
    </citation>
    <scope>NUCLEOTIDE SEQUENCE</scope>
</reference>
<dbReference type="EMBL" id="UINC01044847">
    <property type="protein sequence ID" value="SVB50850.1"/>
    <property type="molecule type" value="Genomic_DNA"/>
</dbReference>
<feature type="non-terminal residue" evidence="1">
    <location>
        <position position="149"/>
    </location>
</feature>
<dbReference type="AlphaFoldDB" id="A0A382EJH8"/>
<dbReference type="PANTHER" id="PTHR39328:SF1">
    <property type="entry name" value="BLL2871 PROTEIN"/>
    <property type="match status" value="1"/>
</dbReference>
<dbReference type="InterPro" id="IPR029055">
    <property type="entry name" value="Ntn_hydrolases_N"/>
</dbReference>
<dbReference type="Pfam" id="PF06267">
    <property type="entry name" value="DUF1028"/>
    <property type="match status" value="1"/>
</dbReference>
<proteinExistence type="predicted"/>